<reference evidence="1 2" key="1">
    <citation type="submission" date="2019-09" db="EMBL/GenBank/DDBJ databases">
        <title>Taxonomic organization of the family Brucellaceae based on a phylogenomic approach.</title>
        <authorList>
            <person name="Leclercq S."/>
            <person name="Cloeckaert A."/>
            <person name="Zygmunt M.S."/>
        </authorList>
    </citation>
    <scope>NUCLEOTIDE SEQUENCE [LARGE SCALE GENOMIC DNA]</scope>
    <source>
        <strain evidence="1 2">TA93</strain>
    </source>
</reference>
<dbReference type="RefSeq" id="WP_151648713.1">
    <property type="nucleotide sequence ID" value="NZ_WBVY01000008.1"/>
</dbReference>
<gene>
    <name evidence="1" type="ORF">F9K94_22415</name>
</gene>
<accession>A0A7V7VR12</accession>
<evidence type="ECO:0000313" key="1">
    <source>
        <dbReference type="EMBL" id="KAB2655014.1"/>
    </source>
</evidence>
<dbReference type="AlphaFoldDB" id="A0A7V7VR12"/>
<sequence length="68" mass="8034">MVMEEAQLHGMSQLYPNLMPECWFRLDTEKFGTHPKGVKRFQAKTRINITEKFTNTREHQYAPGTHLI</sequence>
<evidence type="ECO:0000313" key="2">
    <source>
        <dbReference type="Proteomes" id="UP000460650"/>
    </source>
</evidence>
<dbReference type="EMBL" id="WBVY01000008">
    <property type="protein sequence ID" value="KAB2655014.1"/>
    <property type="molecule type" value="Genomic_DNA"/>
</dbReference>
<name>A0A7V7VR12_9HYPH</name>
<protein>
    <submittedName>
        <fullName evidence="1">Uncharacterized protein</fullName>
    </submittedName>
</protein>
<comment type="caution">
    <text evidence="1">The sequence shown here is derived from an EMBL/GenBank/DDBJ whole genome shotgun (WGS) entry which is preliminary data.</text>
</comment>
<dbReference type="Proteomes" id="UP000460650">
    <property type="component" value="Unassembled WGS sequence"/>
</dbReference>
<proteinExistence type="predicted"/>
<organism evidence="1 2">
    <name type="scientific">Brucella tritici</name>
    <dbReference type="NCBI Taxonomy" id="94626"/>
    <lineage>
        <taxon>Bacteria</taxon>
        <taxon>Pseudomonadati</taxon>
        <taxon>Pseudomonadota</taxon>
        <taxon>Alphaproteobacteria</taxon>
        <taxon>Hyphomicrobiales</taxon>
        <taxon>Brucellaceae</taxon>
        <taxon>Brucella/Ochrobactrum group</taxon>
        <taxon>Brucella</taxon>
    </lineage>
</organism>